<comment type="similarity">
    <text evidence="1">Belongs to the enoyl-CoA hydratase/isomerase family.</text>
</comment>
<dbReference type="PANTHER" id="PTHR43684">
    <property type="match status" value="1"/>
</dbReference>
<dbReference type="STRING" id="1336337.A0A3N4JYE2"/>
<dbReference type="InterPro" id="IPR029045">
    <property type="entry name" value="ClpP/crotonase-like_dom_sf"/>
</dbReference>
<dbReference type="OrthoDB" id="2018133at2759"/>
<organism evidence="2 3">
    <name type="scientific">Choiromyces venosus 120613-1</name>
    <dbReference type="NCBI Taxonomy" id="1336337"/>
    <lineage>
        <taxon>Eukaryota</taxon>
        <taxon>Fungi</taxon>
        <taxon>Dikarya</taxon>
        <taxon>Ascomycota</taxon>
        <taxon>Pezizomycotina</taxon>
        <taxon>Pezizomycetes</taxon>
        <taxon>Pezizales</taxon>
        <taxon>Tuberaceae</taxon>
        <taxon>Choiromyces</taxon>
    </lineage>
</organism>
<dbReference type="Pfam" id="PF00378">
    <property type="entry name" value="ECH_1"/>
    <property type="match status" value="1"/>
</dbReference>
<evidence type="ECO:0000313" key="2">
    <source>
        <dbReference type="EMBL" id="RPB03394.1"/>
    </source>
</evidence>
<dbReference type="EMBL" id="ML120363">
    <property type="protein sequence ID" value="RPB03394.1"/>
    <property type="molecule type" value="Genomic_DNA"/>
</dbReference>
<proteinExistence type="inferred from homology"/>
<dbReference type="CDD" id="cd06558">
    <property type="entry name" value="crotonase-like"/>
    <property type="match status" value="1"/>
</dbReference>
<dbReference type="InterPro" id="IPR014748">
    <property type="entry name" value="Enoyl-CoA_hydra_C"/>
</dbReference>
<evidence type="ECO:0000256" key="1">
    <source>
        <dbReference type="ARBA" id="ARBA00005254"/>
    </source>
</evidence>
<dbReference type="InterPro" id="IPR051053">
    <property type="entry name" value="ECH/Chromodomain_protein"/>
</dbReference>
<evidence type="ECO:0000313" key="3">
    <source>
        <dbReference type="Proteomes" id="UP000276215"/>
    </source>
</evidence>
<name>A0A3N4JYE2_9PEZI</name>
<dbReference type="AlphaFoldDB" id="A0A3N4JYE2"/>
<reference evidence="2 3" key="1">
    <citation type="journal article" date="2018" name="Nat. Ecol. Evol.">
        <title>Pezizomycetes genomes reveal the molecular basis of ectomycorrhizal truffle lifestyle.</title>
        <authorList>
            <person name="Murat C."/>
            <person name="Payen T."/>
            <person name="Noel B."/>
            <person name="Kuo A."/>
            <person name="Morin E."/>
            <person name="Chen J."/>
            <person name="Kohler A."/>
            <person name="Krizsan K."/>
            <person name="Balestrini R."/>
            <person name="Da Silva C."/>
            <person name="Montanini B."/>
            <person name="Hainaut M."/>
            <person name="Levati E."/>
            <person name="Barry K.W."/>
            <person name="Belfiori B."/>
            <person name="Cichocki N."/>
            <person name="Clum A."/>
            <person name="Dockter R.B."/>
            <person name="Fauchery L."/>
            <person name="Guy J."/>
            <person name="Iotti M."/>
            <person name="Le Tacon F."/>
            <person name="Lindquist E.A."/>
            <person name="Lipzen A."/>
            <person name="Malagnac F."/>
            <person name="Mello A."/>
            <person name="Molinier V."/>
            <person name="Miyauchi S."/>
            <person name="Poulain J."/>
            <person name="Riccioni C."/>
            <person name="Rubini A."/>
            <person name="Sitrit Y."/>
            <person name="Splivallo R."/>
            <person name="Traeger S."/>
            <person name="Wang M."/>
            <person name="Zifcakova L."/>
            <person name="Wipf D."/>
            <person name="Zambonelli A."/>
            <person name="Paolocci F."/>
            <person name="Nowrousian M."/>
            <person name="Ottonello S."/>
            <person name="Baldrian P."/>
            <person name="Spatafora J.W."/>
            <person name="Henrissat B."/>
            <person name="Nagy L.G."/>
            <person name="Aury J.M."/>
            <person name="Wincker P."/>
            <person name="Grigoriev I.V."/>
            <person name="Bonfante P."/>
            <person name="Martin F.M."/>
        </authorList>
    </citation>
    <scope>NUCLEOTIDE SEQUENCE [LARGE SCALE GENOMIC DNA]</scope>
    <source>
        <strain evidence="2 3">120613-1</strain>
    </source>
</reference>
<dbReference type="Proteomes" id="UP000276215">
    <property type="component" value="Unassembled WGS sequence"/>
</dbReference>
<dbReference type="InterPro" id="IPR001753">
    <property type="entry name" value="Enoyl-CoA_hydra/iso"/>
</dbReference>
<dbReference type="SUPFAM" id="SSF52096">
    <property type="entry name" value="ClpP/crotonase"/>
    <property type="match status" value="1"/>
</dbReference>
<dbReference type="PANTHER" id="PTHR43684:SF4">
    <property type="entry name" value="ENOYL-COA HYDRATASE_ISOMERASE FAMILY PROTEIN (AFU_ORTHOLOGUE AFUA_1G01890)"/>
    <property type="match status" value="1"/>
</dbReference>
<protein>
    <submittedName>
        <fullName evidence="2">Enoyl-CoA hydratase/carnithine racemase</fullName>
    </submittedName>
</protein>
<dbReference type="Gene3D" id="1.10.12.10">
    <property type="entry name" value="Lyase 2-enoyl-coa Hydratase, Chain A, domain 2"/>
    <property type="match status" value="1"/>
</dbReference>
<keyword evidence="3" id="KW-1185">Reference proteome</keyword>
<accession>A0A3N4JYE2</accession>
<sequence length="314" mass="34417">MAAVPTTPPQSYENHPYFTQITITHHPTPTSPPTIPVVTLQRPDRLNAFTLRMADELQTAFTLFTADVRVRAIVLTGSGPRAFCAGVDLNSGILDDPVAKLPGTHRDEGGQVAMSIYKCHKPVIAAIQGSAVGIGITMTLPCTIRIARKGARIAFPFTQRGLIPEACSSWFLPKLIGHSRAMHILTTGETLPAQHKLLDGLFSEVIEGPPEKVLERGVQIAEGISGKTSLVSTYLTKVLMWRGPGTAEETHLLDSEIIYQMFAGVDKEEGLRSFLEKREPKFPGVVPRDLPKNLVPWWEEVDVAFPPKKIDSKL</sequence>
<dbReference type="Gene3D" id="3.90.226.10">
    <property type="entry name" value="2-enoyl-CoA Hydratase, Chain A, domain 1"/>
    <property type="match status" value="1"/>
</dbReference>
<gene>
    <name evidence="2" type="ORF">L873DRAFT_1833841</name>
</gene>